<evidence type="ECO:0000313" key="2">
    <source>
        <dbReference type="Proteomes" id="UP000006859"/>
    </source>
</evidence>
<name>E0SM77_DICD3</name>
<dbReference type="Proteomes" id="UP000006859">
    <property type="component" value="Chromosome"/>
</dbReference>
<accession>E0SM77</accession>
<dbReference type="EMBL" id="CP002038">
    <property type="protein sequence ID" value="ADM99412.1"/>
    <property type="molecule type" value="Genomic_DNA"/>
</dbReference>
<dbReference type="STRING" id="198628.Dda3937_04367"/>
<organism evidence="1 2">
    <name type="scientific">Dickeya dadantii (strain 3937)</name>
    <name type="common">Erwinia chrysanthemi (strain 3937)</name>
    <dbReference type="NCBI Taxonomy" id="198628"/>
    <lineage>
        <taxon>Bacteria</taxon>
        <taxon>Pseudomonadati</taxon>
        <taxon>Pseudomonadota</taxon>
        <taxon>Gammaproteobacteria</taxon>
        <taxon>Enterobacterales</taxon>
        <taxon>Pectobacteriaceae</taxon>
        <taxon>Dickeya</taxon>
    </lineage>
</organism>
<gene>
    <name evidence="1" type="ordered locus">Dda3937_04367</name>
</gene>
<proteinExistence type="predicted"/>
<dbReference type="HOGENOM" id="CLU_2698728_0_0_6"/>
<keyword evidence="2" id="KW-1185">Reference proteome</keyword>
<evidence type="ECO:0000313" key="1">
    <source>
        <dbReference type="EMBL" id="ADM99412.1"/>
    </source>
</evidence>
<sequence>MGPFYVLYSNYHTSILVSVLCAASQLFVRLGKKHPHFYGETTWTVARNSPSMAWCLLDKWRVFVKQGGNTAPR</sequence>
<reference evidence="1 2" key="1">
    <citation type="journal article" date="2011" name="J. Bacteriol.">
        <title>Genome sequence of the plant-pathogenic bacterium Dickeya dadantii 3937.</title>
        <authorList>
            <person name="Glasner J.D."/>
            <person name="Yang C.H."/>
            <person name="Reverchon S."/>
            <person name="Hugouvieux-Cotte-Pattat N."/>
            <person name="Condemine G."/>
            <person name="Bohin J.P."/>
            <person name="Van Gijsegem F."/>
            <person name="Yang S."/>
            <person name="Franza T."/>
            <person name="Expert D."/>
            <person name="Plunkett G. III"/>
            <person name="San Francisco M.J."/>
            <person name="Charkowski A.O."/>
            <person name="Py B."/>
            <person name="Bell K."/>
            <person name="Rauscher L."/>
            <person name="Rodriguez-Palenzuela P."/>
            <person name="Toussaint A."/>
            <person name="Holeva M.C."/>
            <person name="He S.Y."/>
            <person name="Douet V."/>
            <person name="Boccara M."/>
            <person name="Blanco C."/>
            <person name="Toth I."/>
            <person name="Anderson B.D."/>
            <person name="Biehl B.S."/>
            <person name="Mau B."/>
            <person name="Flynn S.M."/>
            <person name="Barras F."/>
            <person name="Lindeberg M."/>
            <person name="Birch P.R."/>
            <person name="Tsuyumu S."/>
            <person name="Shi X."/>
            <person name="Hibbing M."/>
            <person name="Yap M.N."/>
            <person name="Carpentier M."/>
            <person name="Dassa E."/>
            <person name="Umehara M."/>
            <person name="Kim J.F."/>
            <person name="Rusch M."/>
            <person name="Soni P."/>
            <person name="Mayhew G.F."/>
            <person name="Fouts D.E."/>
            <person name="Gill S.R."/>
            <person name="Blattner F.R."/>
            <person name="Keen N.T."/>
            <person name="Perna N.T."/>
        </authorList>
    </citation>
    <scope>NUCLEOTIDE SEQUENCE [LARGE SCALE GENOMIC DNA]</scope>
    <source>
        <strain evidence="1 2">3937</strain>
    </source>
</reference>
<dbReference type="AlphaFoldDB" id="E0SM77"/>
<dbReference type="KEGG" id="ddd:Dda3937_04367"/>
<protein>
    <submittedName>
        <fullName evidence="1">Uncharacterized protein</fullName>
    </submittedName>
</protein>